<evidence type="ECO:0000313" key="1">
    <source>
        <dbReference type="EMBL" id="CAG9334667.1"/>
    </source>
</evidence>
<accession>A0AAU9KCR1</accession>
<dbReference type="Proteomes" id="UP001162131">
    <property type="component" value="Unassembled WGS sequence"/>
</dbReference>
<keyword evidence="2" id="KW-1185">Reference proteome</keyword>
<dbReference type="AlphaFoldDB" id="A0AAU9KCR1"/>
<dbReference type="EMBL" id="CAJZBQ010000058">
    <property type="protein sequence ID" value="CAG9334667.1"/>
    <property type="molecule type" value="Genomic_DNA"/>
</dbReference>
<sequence length="77" mass="8611">MPRGWFDSAEFSISSSPKFGMRGLKGGNSGAACCWRLLEFMLGFDINILQLAFWLVKKWTKNSVGFSNKLKYGIAKA</sequence>
<reference evidence="1" key="1">
    <citation type="submission" date="2021-09" db="EMBL/GenBank/DDBJ databases">
        <authorList>
            <consortium name="AG Swart"/>
            <person name="Singh M."/>
            <person name="Singh A."/>
            <person name="Seah K."/>
            <person name="Emmerich C."/>
        </authorList>
    </citation>
    <scope>NUCLEOTIDE SEQUENCE</scope>
    <source>
        <strain evidence="1">ATCC30299</strain>
    </source>
</reference>
<gene>
    <name evidence="1" type="ORF">BSTOLATCC_MIC61274</name>
</gene>
<proteinExistence type="predicted"/>
<comment type="caution">
    <text evidence="1">The sequence shown here is derived from an EMBL/GenBank/DDBJ whole genome shotgun (WGS) entry which is preliminary data.</text>
</comment>
<organism evidence="1 2">
    <name type="scientific">Blepharisma stoltei</name>
    <dbReference type="NCBI Taxonomy" id="1481888"/>
    <lineage>
        <taxon>Eukaryota</taxon>
        <taxon>Sar</taxon>
        <taxon>Alveolata</taxon>
        <taxon>Ciliophora</taxon>
        <taxon>Postciliodesmatophora</taxon>
        <taxon>Heterotrichea</taxon>
        <taxon>Heterotrichida</taxon>
        <taxon>Blepharismidae</taxon>
        <taxon>Blepharisma</taxon>
    </lineage>
</organism>
<evidence type="ECO:0000313" key="2">
    <source>
        <dbReference type="Proteomes" id="UP001162131"/>
    </source>
</evidence>
<protein>
    <submittedName>
        <fullName evidence="1">Uncharacterized protein</fullName>
    </submittedName>
</protein>
<name>A0AAU9KCR1_9CILI</name>